<dbReference type="EMBL" id="JAACJL010000001">
    <property type="protein sequence ID" value="KAF4622928.1"/>
    <property type="molecule type" value="Genomic_DNA"/>
</dbReference>
<feature type="domain" description="KOW" evidence="2">
    <location>
        <begin position="285"/>
        <end position="319"/>
    </location>
</feature>
<feature type="compositionally biased region" description="Polar residues" evidence="1">
    <location>
        <begin position="111"/>
        <end position="120"/>
    </location>
</feature>
<dbReference type="SMART" id="SM00739">
    <property type="entry name" value="KOW"/>
    <property type="match status" value="3"/>
</dbReference>
<dbReference type="InterPro" id="IPR005824">
    <property type="entry name" value="KOW"/>
</dbReference>
<feature type="region of interest" description="Disordered" evidence="1">
    <location>
        <begin position="1"/>
        <end position="40"/>
    </location>
</feature>
<reference evidence="3 4" key="1">
    <citation type="submission" date="2019-12" db="EMBL/GenBank/DDBJ databases">
        <authorList>
            <person name="Floudas D."/>
            <person name="Bentzer J."/>
            <person name="Ahren D."/>
            <person name="Johansson T."/>
            <person name="Persson P."/>
            <person name="Tunlid A."/>
        </authorList>
    </citation>
    <scope>NUCLEOTIDE SEQUENCE [LARGE SCALE GENOMIC DNA]</scope>
    <source>
        <strain evidence="3 4">CBS 102.39</strain>
    </source>
</reference>
<evidence type="ECO:0000313" key="4">
    <source>
        <dbReference type="Proteomes" id="UP000521872"/>
    </source>
</evidence>
<accession>A0A8H4R4V2</accession>
<evidence type="ECO:0000259" key="2">
    <source>
        <dbReference type="SMART" id="SM00739"/>
    </source>
</evidence>
<gene>
    <name evidence="3" type="ORF">D9613_002217</name>
</gene>
<evidence type="ECO:0000256" key="1">
    <source>
        <dbReference type="SAM" id="MobiDB-lite"/>
    </source>
</evidence>
<feature type="domain" description="KOW" evidence="2">
    <location>
        <begin position="382"/>
        <end position="410"/>
    </location>
</feature>
<sequence length="628" mass="70651">MFDNQRNDLPQRNPFLDIEAAVDEREGHEEDDSDEEDHLFLASEEESLDEENGFDHRLFVNSSGFIPERKSTEDDSVWDELLVRARRRANISKTLQWQVHHDDSPSLDQPDATSSQSTSQVWVRIRPSSGFLKKYKGDIALATSTPDPKEVKYCLVPRLRGKRRLAPERGGQRPVKGAEYSDDGFLIVLASPKIAVSWSEQVLPTKHEYLDFKGSTTLTGQLRKEAERRLERNTQVEVGHRVKFVTGSFYGLTGIVLGIASFTLDIAIPSLDISVEVLPYEIRKEIIPGDRLMVISGDHVGTKGWAIGAAGNIVSIFVRGDSAVDVDAVHGSDREIDINFMDVTFYEEFQNTNLRDLSSSKSHLTYSKIAEEKRQMRKNPNNIFVGKEVMVTGANEYKGITGIIKDTSLDGQASLLRLQYTSTFDEGGRRTVLQPLIWDEHAKTAVIHRHPLPSLPPPREEIPPPNNPETTPTPAWGPFPNPPAAASHTPALPALGLLINTSPESSNRPPLWLGHPKFQRLRVKLYQPDSPDSILEFRRFNGDTVTVRECRSFRQIPLEDVAPVLVRKKEEIVVCFEESECFGELFRIKTYGLEHCVVRKFGKKAGKGEKLWTLATSFLAEVYPGFRS</sequence>
<feature type="region of interest" description="Disordered" evidence="1">
    <location>
        <begin position="98"/>
        <end position="120"/>
    </location>
</feature>
<keyword evidence="4" id="KW-1185">Reference proteome</keyword>
<dbReference type="Proteomes" id="UP000521872">
    <property type="component" value="Unassembled WGS sequence"/>
</dbReference>
<name>A0A8H4R4V2_9AGAR</name>
<dbReference type="AlphaFoldDB" id="A0A8H4R4V2"/>
<protein>
    <recommendedName>
        <fullName evidence="2">KOW domain-containing protein</fullName>
    </recommendedName>
</protein>
<proteinExistence type="predicted"/>
<feature type="compositionally biased region" description="Pro residues" evidence="1">
    <location>
        <begin position="453"/>
        <end position="467"/>
    </location>
</feature>
<feature type="domain" description="KOW" evidence="2">
    <location>
        <begin position="235"/>
        <end position="262"/>
    </location>
</feature>
<comment type="caution">
    <text evidence="3">The sequence shown here is derived from an EMBL/GenBank/DDBJ whole genome shotgun (WGS) entry which is preliminary data.</text>
</comment>
<evidence type="ECO:0000313" key="3">
    <source>
        <dbReference type="EMBL" id="KAF4622928.1"/>
    </source>
</evidence>
<organism evidence="3 4">
    <name type="scientific">Agrocybe pediades</name>
    <dbReference type="NCBI Taxonomy" id="84607"/>
    <lineage>
        <taxon>Eukaryota</taxon>
        <taxon>Fungi</taxon>
        <taxon>Dikarya</taxon>
        <taxon>Basidiomycota</taxon>
        <taxon>Agaricomycotina</taxon>
        <taxon>Agaricomycetes</taxon>
        <taxon>Agaricomycetidae</taxon>
        <taxon>Agaricales</taxon>
        <taxon>Agaricineae</taxon>
        <taxon>Strophariaceae</taxon>
        <taxon>Agrocybe</taxon>
    </lineage>
</organism>
<feature type="compositionally biased region" description="Acidic residues" evidence="1">
    <location>
        <begin position="29"/>
        <end position="40"/>
    </location>
</feature>
<feature type="region of interest" description="Disordered" evidence="1">
    <location>
        <begin position="450"/>
        <end position="473"/>
    </location>
</feature>